<dbReference type="PANTHER" id="PTHR47635">
    <property type="entry name" value="CUB DOMAIN-CONTAINING PROTEIN"/>
    <property type="match status" value="1"/>
</dbReference>
<sequence>MSNANLILHLKLDETVNNQALDSSNSQNNATVTGGVKLIPDDSFGSCLSFDGVNGEVVVAPSKFTTVTNSFTMSMWVMPTTTTGNDTQAATGTTGISGQRYAIFPTQGTVNYGEGASGAGISVATNGVNVYEHAANSLTPLLVWQGNGNLSSSDWSHIAVVYTNKQPSLYVNGKLIKTGLTSQQTSIYPSAAIGGGQYGHFPGKIANVRIYNKALSPEEIQGDMDNDLSAIASFNKTHPLDFNLYEGEDKEPVIFIENGTQGEELVFEISNNSGQQIILPSKSGSVTPDNYHFELRFRPNTLSPTSLQQLALAQKPNWSMSSPVSQADGTVSLYFLTTNYQALAANQSVALTLQQINGAADGGARTTRAEFLCPQFSYQSQNLSNYYREKTLSIINHRGKKNIPLHVGFIGSNRILNDGSNQTLILQINNVLKGESIDFNPKNSPNPSRLILYFDVDTDWALGTKSEVQNIGIKVEDWQPGGKVEQDWDIYLETQAAPNVPVEGLSAPYWILTHQNVIQPRLAAGHTIQITLTIKSFSSKLGQTNLYLRYENIPGYWDGTFVCAVEKSPVLFDSNGNVGIGISNPEAKLQVININQDPNGNTFILGPKGQSNLRLGYHQDYSWIQSHGSKPLAINLIGNNVGIGTSNPQNKLDVKGGAVIGSTYAGTRTADANSLLVEGTVTATKFVGEGAFVTGMIIMWSGTVDKIPTGWALCDGKNKTPDLSGKFIVGYKNADSSYGKIGNTGGAETVTLTPDQMPSHSHTGTTDSQPPIVLGVGGGAGGAPCLAAVNRQADFSISHTHLLTTSKSGGDKPHENRPPYYTLAYIMKT</sequence>
<dbReference type="AlphaFoldDB" id="A0AAP5IGP0"/>
<dbReference type="SUPFAM" id="SSF49899">
    <property type="entry name" value="Concanavalin A-like lectins/glucanases"/>
    <property type="match status" value="1"/>
</dbReference>
<dbReference type="SUPFAM" id="SSF88874">
    <property type="entry name" value="Receptor-binding domain of short tail fibre protein gp12"/>
    <property type="match status" value="1"/>
</dbReference>
<dbReference type="Pfam" id="PF13385">
    <property type="entry name" value="Laminin_G_3"/>
    <property type="match status" value="1"/>
</dbReference>
<dbReference type="EMBL" id="JAALHA020000029">
    <property type="protein sequence ID" value="MDR9900012.1"/>
    <property type="molecule type" value="Genomic_DNA"/>
</dbReference>
<organism evidence="1 2">
    <name type="scientific">Aetokthonos hydrillicola Thurmond2011</name>
    <dbReference type="NCBI Taxonomy" id="2712845"/>
    <lineage>
        <taxon>Bacteria</taxon>
        <taxon>Bacillati</taxon>
        <taxon>Cyanobacteriota</taxon>
        <taxon>Cyanophyceae</taxon>
        <taxon>Nostocales</taxon>
        <taxon>Hapalosiphonaceae</taxon>
        <taxon>Aetokthonos</taxon>
    </lineage>
</organism>
<protein>
    <recommendedName>
        <fullName evidence="3">LamG-like jellyroll fold domain-containing protein</fullName>
    </recommendedName>
</protein>
<gene>
    <name evidence="1" type="ORF">G7B40_036480</name>
</gene>
<dbReference type="Proteomes" id="UP000667802">
    <property type="component" value="Unassembled WGS sequence"/>
</dbReference>
<name>A0AAP5IGP0_9CYAN</name>
<evidence type="ECO:0000313" key="2">
    <source>
        <dbReference type="Proteomes" id="UP000667802"/>
    </source>
</evidence>
<dbReference type="InterPro" id="IPR013320">
    <property type="entry name" value="ConA-like_dom_sf"/>
</dbReference>
<comment type="caution">
    <text evidence="1">The sequence shown here is derived from an EMBL/GenBank/DDBJ whole genome shotgun (WGS) entry which is preliminary data.</text>
</comment>
<evidence type="ECO:0008006" key="3">
    <source>
        <dbReference type="Google" id="ProtNLM"/>
    </source>
</evidence>
<dbReference type="PANTHER" id="PTHR47635:SF2">
    <property type="entry name" value="LAMG-LIKE JELLYROLL FOLD DOMAIN-CONTAINING PROTEIN"/>
    <property type="match status" value="1"/>
</dbReference>
<proteinExistence type="predicted"/>
<accession>A0AAP5IGP0</accession>
<dbReference type="RefSeq" id="WP_208340861.1">
    <property type="nucleotide sequence ID" value="NZ_CAWQFN010000747.1"/>
</dbReference>
<dbReference type="Gene3D" id="2.60.120.200">
    <property type="match status" value="1"/>
</dbReference>
<evidence type="ECO:0000313" key="1">
    <source>
        <dbReference type="EMBL" id="MDR9900012.1"/>
    </source>
</evidence>
<dbReference type="CDD" id="cd22641">
    <property type="entry name" value="C24-like"/>
    <property type="match status" value="1"/>
</dbReference>
<reference evidence="2" key="1">
    <citation type="journal article" date="2021" name="Science">
        <title>Hunting the eagle killer: A cyanobacterial neurotoxin causes vacuolar myelinopathy.</title>
        <authorList>
            <person name="Breinlinger S."/>
            <person name="Phillips T.J."/>
            <person name="Haram B.N."/>
            <person name="Mares J."/>
            <person name="Martinez Yerena J.A."/>
            <person name="Hrouzek P."/>
            <person name="Sobotka R."/>
            <person name="Henderson W.M."/>
            <person name="Schmieder P."/>
            <person name="Williams S.M."/>
            <person name="Lauderdale J.D."/>
            <person name="Wilde H.D."/>
            <person name="Gerrin W."/>
            <person name="Kust A."/>
            <person name="Washington J.W."/>
            <person name="Wagner C."/>
            <person name="Geier B."/>
            <person name="Liebeke M."/>
            <person name="Enke H."/>
            <person name="Niedermeyer T.H.J."/>
            <person name="Wilde S.B."/>
        </authorList>
    </citation>
    <scope>NUCLEOTIDE SEQUENCE [LARGE SCALE GENOMIC DNA]</scope>
    <source>
        <strain evidence="2">Thurmond2011</strain>
    </source>
</reference>
<keyword evidence="2" id="KW-1185">Reference proteome</keyword>